<dbReference type="RefSeq" id="XP_013021322.1">
    <property type="nucleotide sequence ID" value="XM_013165868.1"/>
</dbReference>
<keyword evidence="4" id="KW-1185">Reference proteome</keyword>
<keyword evidence="2" id="KW-0732">Signal</keyword>
<evidence type="ECO:0000256" key="1">
    <source>
        <dbReference type="SAM" id="MobiDB-lite"/>
    </source>
</evidence>
<dbReference type="GeneID" id="25037922"/>
<sequence length="308" mass="34556">MNHILTILSLLILSFDSAYSVETYLRRGFDNSTVWNTIHDCISRHFNGKTIVDRVSSTHDRFALWIDSGNNIDYVVTGNVTDAILRCIYDKHPNVTIDVHLHNQFAVAGSRYSDTDVSDFYDYFGHGYPIDYDPDYSSEEYGDVDSDVEHAQNDGNSNTDYSTLAVSNQGSKPDSMGKPRQNREHLTISWYGKGGDQDFLGSNVDAKTTLQCGMCYSIPNRIASSLLVSNQQGYEIDLMFGPHHACRYRSSNGSRFTAGKTAKAGTNEPTDVDYRVGSFWTQCNSQDGWPNADTGSKVSREVIWLNKR</sequence>
<dbReference type="EMBL" id="KE546988">
    <property type="protein sequence ID" value="EPY53051.1"/>
    <property type="molecule type" value="Genomic_DNA"/>
</dbReference>
<organism evidence="3 4">
    <name type="scientific">Schizosaccharomyces cryophilus (strain OY26 / ATCC MYA-4695 / CBS 11777 / NBRC 106824 / NRRL Y48691)</name>
    <name type="common">Fission yeast</name>
    <dbReference type="NCBI Taxonomy" id="653667"/>
    <lineage>
        <taxon>Eukaryota</taxon>
        <taxon>Fungi</taxon>
        <taxon>Dikarya</taxon>
        <taxon>Ascomycota</taxon>
        <taxon>Taphrinomycotina</taxon>
        <taxon>Schizosaccharomycetes</taxon>
        <taxon>Schizosaccharomycetales</taxon>
        <taxon>Schizosaccharomycetaceae</taxon>
        <taxon>Schizosaccharomyces</taxon>
    </lineage>
</organism>
<feature type="chain" id="PRO_5004559717" evidence="2">
    <location>
        <begin position="21"/>
        <end position="308"/>
    </location>
</feature>
<evidence type="ECO:0000313" key="4">
    <source>
        <dbReference type="Proteomes" id="UP000015464"/>
    </source>
</evidence>
<gene>
    <name evidence="3" type="ORF">SPOG_03605</name>
</gene>
<dbReference type="HOGENOM" id="CLU_1054329_0_0_1"/>
<proteinExistence type="predicted"/>
<name>S9XHA1_SCHCR</name>
<dbReference type="AlphaFoldDB" id="S9XHA1"/>
<protein>
    <submittedName>
        <fullName evidence="3">Uncharacterized protein</fullName>
    </submittedName>
</protein>
<evidence type="ECO:0000256" key="2">
    <source>
        <dbReference type="SAM" id="SignalP"/>
    </source>
</evidence>
<feature type="compositionally biased region" description="Polar residues" evidence="1">
    <location>
        <begin position="153"/>
        <end position="172"/>
    </location>
</feature>
<dbReference type="OrthoDB" id="4069360at2759"/>
<evidence type="ECO:0000313" key="3">
    <source>
        <dbReference type="EMBL" id="EPY53051.1"/>
    </source>
</evidence>
<feature type="signal peptide" evidence="2">
    <location>
        <begin position="1"/>
        <end position="20"/>
    </location>
</feature>
<reference evidence="3 4" key="1">
    <citation type="journal article" date="2011" name="Science">
        <title>Comparative functional genomics of the fission yeasts.</title>
        <authorList>
            <person name="Rhind N."/>
            <person name="Chen Z."/>
            <person name="Yassour M."/>
            <person name="Thompson D.A."/>
            <person name="Haas B.J."/>
            <person name="Habib N."/>
            <person name="Wapinski I."/>
            <person name="Roy S."/>
            <person name="Lin M.F."/>
            <person name="Heiman D.I."/>
            <person name="Young S.K."/>
            <person name="Furuya K."/>
            <person name="Guo Y."/>
            <person name="Pidoux A."/>
            <person name="Chen H.M."/>
            <person name="Robbertse B."/>
            <person name="Goldberg J.M."/>
            <person name="Aoki K."/>
            <person name="Bayne E.H."/>
            <person name="Berlin A.M."/>
            <person name="Desjardins C.A."/>
            <person name="Dobbs E."/>
            <person name="Dukaj L."/>
            <person name="Fan L."/>
            <person name="FitzGerald M.G."/>
            <person name="French C."/>
            <person name="Gujja S."/>
            <person name="Hansen K."/>
            <person name="Keifenheim D."/>
            <person name="Levin J.Z."/>
            <person name="Mosher R.A."/>
            <person name="Mueller C.A."/>
            <person name="Pfiffner J."/>
            <person name="Priest M."/>
            <person name="Russ C."/>
            <person name="Smialowska A."/>
            <person name="Swoboda P."/>
            <person name="Sykes S.M."/>
            <person name="Vaughn M."/>
            <person name="Vengrova S."/>
            <person name="Yoder R."/>
            <person name="Zeng Q."/>
            <person name="Allshire R."/>
            <person name="Baulcombe D."/>
            <person name="Birren B.W."/>
            <person name="Brown W."/>
            <person name="Ekwall K."/>
            <person name="Kellis M."/>
            <person name="Leatherwood J."/>
            <person name="Levin H."/>
            <person name="Margalit H."/>
            <person name="Martienssen R."/>
            <person name="Nieduszynski C.A."/>
            <person name="Spatafora J.W."/>
            <person name="Friedman N."/>
            <person name="Dalgaard J.Z."/>
            <person name="Baumann P."/>
            <person name="Niki H."/>
            <person name="Regev A."/>
            <person name="Nusbaum C."/>
        </authorList>
    </citation>
    <scope>NUCLEOTIDE SEQUENCE [LARGE SCALE GENOMIC DNA]</scope>
    <source>
        <strain evidence="4">OY26 / ATCC MYA-4695 / CBS 11777 / NBRC 106824 / NRRL Y48691</strain>
    </source>
</reference>
<dbReference type="Proteomes" id="UP000015464">
    <property type="component" value="Unassembled WGS sequence"/>
</dbReference>
<feature type="region of interest" description="Disordered" evidence="1">
    <location>
        <begin position="139"/>
        <end position="182"/>
    </location>
</feature>
<accession>S9XHA1</accession>